<name>A1U7N9_MARN8</name>
<evidence type="ECO:0000313" key="1">
    <source>
        <dbReference type="EMBL" id="ABM21008.1"/>
    </source>
</evidence>
<dbReference type="HOGENOM" id="CLU_1011215_0_0_6"/>
<evidence type="ECO:0000313" key="2">
    <source>
        <dbReference type="Proteomes" id="UP000000998"/>
    </source>
</evidence>
<proteinExistence type="predicted"/>
<dbReference type="Proteomes" id="UP000000998">
    <property type="component" value="Plasmid pMAQU01"/>
</dbReference>
<dbReference type="OrthoDB" id="1419830at2"/>
<organism evidence="1 2">
    <name type="scientific">Marinobacter nauticus (strain ATCC 700491 / DSM 11845 / VT8)</name>
    <name type="common">Marinobacter aquaeolei</name>
    <dbReference type="NCBI Taxonomy" id="351348"/>
    <lineage>
        <taxon>Bacteria</taxon>
        <taxon>Pseudomonadati</taxon>
        <taxon>Pseudomonadota</taxon>
        <taxon>Gammaproteobacteria</taxon>
        <taxon>Pseudomonadales</taxon>
        <taxon>Marinobacteraceae</taxon>
        <taxon>Marinobacter</taxon>
    </lineage>
</organism>
<dbReference type="eggNOG" id="ENOG50300Z0">
    <property type="taxonomic scope" value="Bacteria"/>
</dbReference>
<dbReference type="EMBL" id="CP000515">
    <property type="protein sequence ID" value="ABM21008.1"/>
    <property type="molecule type" value="Genomic_DNA"/>
</dbReference>
<sequence length="266" mass="29242" precursor="true">MRGRTKGAILFVALSTAGCQSTGGLSYPILKHEVFESPPANIEFKAEIGQPIITRVDGLAWPAFQVTEKVPFSYEGTSYSLQPGLYRVDGVSPSYSQTTLNNRVESSDVDVVNSRVSLILRDGQCEIIPHMIQGATTSEVANPMRGNLKGLITGERAIFGAPTPSAVDSGTVGQVIDPAKCFADYDFNPNQPGSSKRELVYLGQSGETLRFKYREYYDNLVRAAFSNDLTYNIADDNVIGFRGARIEIVDASNIELTYRIRRHMEN</sequence>
<keyword evidence="1" id="KW-0614">Plasmid</keyword>
<reference evidence="2" key="1">
    <citation type="journal article" date="2011" name="Appl. Environ. Microbiol.">
        <title>Genomic potential of Marinobacter aquaeolei, a biogeochemical 'opportunitroph'.</title>
        <authorList>
            <person name="Singer E."/>
            <person name="Webb E.A."/>
            <person name="Nelson W.C."/>
            <person name="Heidelberg J.F."/>
            <person name="Ivanova N."/>
            <person name="Pati A."/>
            <person name="Edwards K.J."/>
        </authorList>
    </citation>
    <scope>NUCLEOTIDE SEQUENCE [LARGE SCALE GENOMIC DNA]</scope>
    <source>
        <strain evidence="2">ATCC 700491 / DSM 11845 / VT8</strain>
    </source>
</reference>
<accession>A1U7N9</accession>
<geneLocation type="plasmid" evidence="1 2">
    <name>pMAQU01</name>
</geneLocation>
<dbReference type="AlphaFoldDB" id="A1U7N9"/>
<protein>
    <recommendedName>
        <fullName evidence="3">Lipoprotein</fullName>
    </recommendedName>
</protein>
<dbReference type="RefSeq" id="WP_011783345.1">
    <property type="nucleotide sequence ID" value="NC_008738.1"/>
</dbReference>
<gene>
    <name evidence="1" type="ordered locus">Maqu_4155</name>
</gene>
<dbReference type="PROSITE" id="PS51257">
    <property type="entry name" value="PROKAR_LIPOPROTEIN"/>
    <property type="match status" value="1"/>
</dbReference>
<dbReference type="KEGG" id="maq:Maqu_4155"/>
<evidence type="ECO:0008006" key="3">
    <source>
        <dbReference type="Google" id="ProtNLM"/>
    </source>
</evidence>